<keyword evidence="1" id="KW-0812">Transmembrane</keyword>
<dbReference type="KEGG" id="bbes:BESB_057520"/>
<comment type="caution">
    <text evidence="3">The sequence shown here is derived from an EMBL/GenBank/DDBJ whole genome shotgun (WGS) entry which is preliminary data.</text>
</comment>
<dbReference type="OrthoDB" id="331501at2759"/>
<evidence type="ECO:0000313" key="4">
    <source>
        <dbReference type="Proteomes" id="UP000224006"/>
    </source>
</evidence>
<protein>
    <submittedName>
        <fullName evidence="3">SAG-related sequence</fullName>
    </submittedName>
</protein>
<keyword evidence="1" id="KW-1133">Transmembrane helix</keyword>
<accession>A0A2A9MIL6</accession>
<dbReference type="AlphaFoldDB" id="A0A2A9MIL6"/>
<gene>
    <name evidence="3" type="ORF">BESB_057520</name>
</gene>
<reference evidence="3 4" key="1">
    <citation type="submission" date="2017-09" db="EMBL/GenBank/DDBJ databases">
        <title>Genome sequencing of Besnoitia besnoiti strain Bb-Ger1.</title>
        <authorList>
            <person name="Schares G."/>
            <person name="Venepally P."/>
            <person name="Lorenzi H.A."/>
        </authorList>
    </citation>
    <scope>NUCLEOTIDE SEQUENCE [LARGE SCALE GENOMIC DNA]</scope>
    <source>
        <strain evidence="3 4">Bb-Ger1</strain>
    </source>
</reference>
<dbReference type="InterPro" id="IPR007226">
    <property type="entry name" value="SRS_dom"/>
</dbReference>
<sequence length="367" mass="38504">MGVYSPARLETSDTGRLRRNASRFLVVLCCVIGVVQLGCLPFSVVGVSAEEAPMCVETESKTTCTCAEPLPSRDAKTGAANLSQKRNSLEVMCKGNLKCAPDELKASTVCAAGTRDLTKCKDVKDGRDASCVYLHTLLAEAPTSIKWQAVSVQGKGTDQSKMLTLGPENIPYVDGQFVVGCMDSSASTTKCTVTVSVEARASATNGQTVRCAYGASSNPSHQTVTLSPSQNSITLVCGKEGVVLPTKVDHTFCSAESDAKEACDGEYKTIMPGFESTWWKADASGYSYTLSIPADKFPREPAKIVVGCQQKESSAGSRDSLYRDSGPTVCTVGVTIEASQATSVSMGVSGVSAFLAGASVNALLAYL</sequence>
<dbReference type="GeneID" id="40310681"/>
<dbReference type="PRINTS" id="PR01801">
    <property type="entry name" value="SURFCEANTIGN"/>
</dbReference>
<dbReference type="Gene3D" id="2.60.40.1320">
    <property type="entry name" value="SRS domain"/>
    <property type="match status" value="2"/>
</dbReference>
<dbReference type="SUPFAM" id="SSF74877">
    <property type="entry name" value="Major surface antigen p30, SAG1"/>
    <property type="match status" value="2"/>
</dbReference>
<dbReference type="InterPro" id="IPR028352">
    <property type="entry name" value="Surface_antig_SAG1"/>
</dbReference>
<dbReference type="VEuPathDB" id="ToxoDB:BESB_057520"/>
<keyword evidence="4" id="KW-1185">Reference proteome</keyword>
<evidence type="ECO:0000259" key="2">
    <source>
        <dbReference type="Pfam" id="PF04092"/>
    </source>
</evidence>
<evidence type="ECO:0000256" key="1">
    <source>
        <dbReference type="SAM" id="Phobius"/>
    </source>
</evidence>
<dbReference type="Pfam" id="PF04092">
    <property type="entry name" value="SAG"/>
    <property type="match status" value="2"/>
</dbReference>
<organism evidence="3 4">
    <name type="scientific">Besnoitia besnoiti</name>
    <name type="common">Apicomplexan protozoan</name>
    <dbReference type="NCBI Taxonomy" id="94643"/>
    <lineage>
        <taxon>Eukaryota</taxon>
        <taxon>Sar</taxon>
        <taxon>Alveolata</taxon>
        <taxon>Apicomplexa</taxon>
        <taxon>Conoidasida</taxon>
        <taxon>Coccidia</taxon>
        <taxon>Eucoccidiorida</taxon>
        <taxon>Eimeriorina</taxon>
        <taxon>Sarcocystidae</taxon>
        <taxon>Besnoitia</taxon>
    </lineage>
</organism>
<dbReference type="RefSeq" id="XP_029220110.1">
    <property type="nucleotide sequence ID" value="XM_029364187.1"/>
</dbReference>
<feature type="domain" description="SRS" evidence="2">
    <location>
        <begin position="62"/>
        <end position="197"/>
    </location>
</feature>
<proteinExistence type="predicted"/>
<dbReference type="GO" id="GO:0016020">
    <property type="term" value="C:membrane"/>
    <property type="evidence" value="ECO:0007669"/>
    <property type="project" value="InterPro"/>
</dbReference>
<dbReference type="EMBL" id="NWUJ01000004">
    <property type="protein sequence ID" value="PFH36101.1"/>
    <property type="molecule type" value="Genomic_DNA"/>
</dbReference>
<dbReference type="Proteomes" id="UP000224006">
    <property type="component" value="Chromosome IV"/>
</dbReference>
<dbReference type="InterPro" id="IPR036755">
    <property type="entry name" value="SRS_dom_sf"/>
</dbReference>
<evidence type="ECO:0000313" key="3">
    <source>
        <dbReference type="EMBL" id="PFH36101.1"/>
    </source>
</evidence>
<feature type="transmembrane region" description="Helical" evidence="1">
    <location>
        <begin position="24"/>
        <end position="45"/>
    </location>
</feature>
<name>A0A2A9MIL6_BESBE</name>
<keyword evidence="1" id="KW-0472">Membrane</keyword>
<feature type="domain" description="SRS" evidence="2">
    <location>
        <begin position="207"/>
        <end position="336"/>
    </location>
</feature>